<feature type="transmembrane region" description="Helical" evidence="11">
    <location>
        <begin position="386"/>
        <end position="408"/>
    </location>
</feature>
<evidence type="ECO:0000256" key="3">
    <source>
        <dbReference type="ARBA" id="ARBA00007931"/>
    </source>
</evidence>
<feature type="transmembrane region" description="Helical" evidence="11">
    <location>
        <begin position="428"/>
        <end position="450"/>
    </location>
</feature>
<dbReference type="InterPro" id="IPR036034">
    <property type="entry name" value="PDZ_sf"/>
</dbReference>
<dbReference type="NCBIfam" id="TIGR00054">
    <property type="entry name" value="RIP metalloprotease RseP"/>
    <property type="match status" value="1"/>
</dbReference>
<dbReference type="Pfam" id="PF02163">
    <property type="entry name" value="Peptidase_M50"/>
    <property type="match status" value="1"/>
</dbReference>
<reference evidence="13 14" key="1">
    <citation type="submission" date="2024-02" db="EMBL/GenBank/DDBJ databases">
        <title>Haloferula sargassicola NBRC 104335.</title>
        <authorList>
            <person name="Ichikawa N."/>
            <person name="Katano-Makiyama Y."/>
            <person name="Hidaka K."/>
        </authorList>
    </citation>
    <scope>NUCLEOTIDE SEQUENCE [LARGE SCALE GENOMIC DNA]</scope>
    <source>
        <strain evidence="13 14">NBRC 104335</strain>
    </source>
</reference>
<feature type="domain" description="PDZ" evidence="12">
    <location>
        <begin position="116"/>
        <end position="191"/>
    </location>
</feature>
<dbReference type="InterPro" id="IPR008915">
    <property type="entry name" value="Peptidase_M50"/>
</dbReference>
<keyword evidence="4" id="KW-0645">Protease</keyword>
<comment type="caution">
    <text evidence="13">The sequence shown here is derived from an EMBL/GenBank/DDBJ whole genome shotgun (WGS) entry which is preliminary data.</text>
</comment>
<dbReference type="InterPro" id="IPR004387">
    <property type="entry name" value="Pept_M50_Zn"/>
</dbReference>
<comment type="similarity">
    <text evidence="3 11">Belongs to the peptidase M50B family.</text>
</comment>
<sequence length="475" mass="52912">MTALLILVVVMFFNLIIFVHELGHFWAAKWRGLKIDRFQIWFGKPIWKKEINGVQYGLGWIPAGGFVALPQMAPMEAIEGGNREGEPLPPISPLDKIIVAFAGPLFSFLLAFVSAVILWVSGKPVDIIHTTTVGWVEKGSPAEEAGFQRGDRILAIGGHAVTSWNMPLDSIITEIVTSSGERIPFMIERPGVGRMEIVSSYEIQPTAWWQRRQTRSVGISPMSPEGDIVVSGFPDKDNLPAKLAGLKEGDVLVAIDGTPIVDYSQMIEMFQGSEGRELQVTVRRDGKEMQLGLRPVRPERTKPKPDDKPLDYMIGALFNTPTPFKEEWLHPNPGQQIVETLRQMWMTVTSVADPHSSIGIQHLSGPVGIGKIQYFSLLMDHPMHRILNFMVLININLALLNLLPFPVLDGGHITIATMEAIARRPVNVKFLEVLQLAFVFLLFGVMIYVTSKDVFDNFGMGDDNRREIVFPEPGS</sequence>
<dbReference type="SUPFAM" id="SSF50156">
    <property type="entry name" value="PDZ domain-like"/>
    <property type="match status" value="2"/>
</dbReference>
<comment type="cofactor">
    <cofactor evidence="1 11">
        <name>Zn(2+)</name>
        <dbReference type="ChEBI" id="CHEBI:29105"/>
    </cofactor>
</comment>
<accession>A0ABP9UTX7</accession>
<keyword evidence="5 11" id="KW-0812">Transmembrane</keyword>
<evidence type="ECO:0000256" key="6">
    <source>
        <dbReference type="ARBA" id="ARBA00022801"/>
    </source>
</evidence>
<dbReference type="EC" id="3.4.24.-" evidence="11"/>
<feature type="transmembrane region" description="Helical" evidence="11">
    <location>
        <begin position="6"/>
        <end position="27"/>
    </location>
</feature>
<evidence type="ECO:0000256" key="4">
    <source>
        <dbReference type="ARBA" id="ARBA00022670"/>
    </source>
</evidence>
<protein>
    <recommendedName>
        <fullName evidence="11">Zinc metalloprotease</fullName>
        <ecNumber evidence="11">3.4.24.-</ecNumber>
    </recommendedName>
</protein>
<organism evidence="13 14">
    <name type="scientific">Haloferula sargassicola</name>
    <dbReference type="NCBI Taxonomy" id="490096"/>
    <lineage>
        <taxon>Bacteria</taxon>
        <taxon>Pseudomonadati</taxon>
        <taxon>Verrucomicrobiota</taxon>
        <taxon>Verrucomicrobiia</taxon>
        <taxon>Verrucomicrobiales</taxon>
        <taxon>Verrucomicrobiaceae</taxon>
        <taxon>Haloferula</taxon>
    </lineage>
</organism>
<dbReference type="EMBL" id="BAABRI010000038">
    <property type="protein sequence ID" value="GAA5484824.1"/>
    <property type="molecule type" value="Genomic_DNA"/>
</dbReference>
<dbReference type="Proteomes" id="UP001476282">
    <property type="component" value="Unassembled WGS sequence"/>
</dbReference>
<name>A0ABP9UTX7_9BACT</name>
<evidence type="ECO:0000313" key="14">
    <source>
        <dbReference type="Proteomes" id="UP001476282"/>
    </source>
</evidence>
<keyword evidence="11" id="KW-0479">Metal-binding</keyword>
<evidence type="ECO:0000256" key="2">
    <source>
        <dbReference type="ARBA" id="ARBA00004141"/>
    </source>
</evidence>
<dbReference type="SMART" id="SM00228">
    <property type="entry name" value="PDZ"/>
    <property type="match status" value="2"/>
</dbReference>
<evidence type="ECO:0000256" key="9">
    <source>
        <dbReference type="ARBA" id="ARBA00023049"/>
    </source>
</evidence>
<dbReference type="PANTHER" id="PTHR42837:SF2">
    <property type="entry name" value="MEMBRANE METALLOPROTEASE ARASP2, CHLOROPLASTIC-RELATED"/>
    <property type="match status" value="1"/>
</dbReference>
<evidence type="ECO:0000259" key="12">
    <source>
        <dbReference type="SMART" id="SM00228"/>
    </source>
</evidence>
<evidence type="ECO:0000256" key="5">
    <source>
        <dbReference type="ARBA" id="ARBA00022692"/>
    </source>
</evidence>
<dbReference type="CDD" id="cd06163">
    <property type="entry name" value="S2P-M50_PDZ_RseP-like"/>
    <property type="match status" value="1"/>
</dbReference>
<dbReference type="Gene3D" id="2.30.42.10">
    <property type="match status" value="2"/>
</dbReference>
<dbReference type="GO" id="GO:0008237">
    <property type="term" value="F:metallopeptidase activity"/>
    <property type="evidence" value="ECO:0007669"/>
    <property type="project" value="UniProtKB-KW"/>
</dbReference>
<feature type="transmembrane region" description="Helical" evidence="11">
    <location>
        <begin position="97"/>
        <end position="120"/>
    </location>
</feature>
<feature type="domain" description="PDZ" evidence="12">
    <location>
        <begin position="215"/>
        <end position="286"/>
    </location>
</feature>
<proteinExistence type="inferred from homology"/>
<evidence type="ECO:0000256" key="10">
    <source>
        <dbReference type="ARBA" id="ARBA00023136"/>
    </source>
</evidence>
<comment type="subcellular location">
    <subcellularLocation>
        <location evidence="2">Membrane</location>
        <topology evidence="2">Multi-pass membrane protein</topology>
    </subcellularLocation>
</comment>
<keyword evidence="8 11" id="KW-1133">Transmembrane helix</keyword>
<dbReference type="PANTHER" id="PTHR42837">
    <property type="entry name" value="REGULATOR OF SIGMA-E PROTEASE RSEP"/>
    <property type="match status" value="1"/>
</dbReference>
<keyword evidence="6 11" id="KW-0378">Hydrolase</keyword>
<dbReference type="InterPro" id="IPR001478">
    <property type="entry name" value="PDZ"/>
</dbReference>
<keyword evidence="10 11" id="KW-0472">Membrane</keyword>
<evidence type="ECO:0000256" key="7">
    <source>
        <dbReference type="ARBA" id="ARBA00022833"/>
    </source>
</evidence>
<keyword evidence="14" id="KW-1185">Reference proteome</keyword>
<gene>
    <name evidence="13" type="ORF">Hsar01_04074</name>
</gene>
<keyword evidence="7 11" id="KW-0862">Zinc</keyword>
<evidence type="ECO:0000256" key="11">
    <source>
        <dbReference type="RuleBase" id="RU362031"/>
    </source>
</evidence>
<dbReference type="Pfam" id="PF17820">
    <property type="entry name" value="PDZ_6"/>
    <property type="match status" value="2"/>
</dbReference>
<dbReference type="InterPro" id="IPR041489">
    <property type="entry name" value="PDZ_6"/>
</dbReference>
<evidence type="ECO:0000256" key="1">
    <source>
        <dbReference type="ARBA" id="ARBA00001947"/>
    </source>
</evidence>
<evidence type="ECO:0000313" key="13">
    <source>
        <dbReference type="EMBL" id="GAA5484824.1"/>
    </source>
</evidence>
<keyword evidence="9 11" id="KW-0482">Metalloprotease</keyword>
<evidence type="ECO:0000256" key="8">
    <source>
        <dbReference type="ARBA" id="ARBA00022989"/>
    </source>
</evidence>